<sequence>AIDLFPFLTMAPGLSHFLLLLVAGLAYFGKESTVWALRYHAAGDWNPLTGNAPELASDPVENADEPSSRIQSFVEASKDNSSSGGDRDKGEGDKPRKKGIGERIRNFFTVRKSASGTSKVGGKKETPAGKKETPTDKKETPTDKKETPTDKKETPAAKKETPAAKKETPEDKKETPTGKKETPEDKKETPAGKKETPAGKKETPAGKKETPADEKPELSDKQKMAQLIDSLSKQMITKLNYVEKELTNKVLPDDKPNAEAINSDLHLVAIDYKYELCNILQDRKLPRHGEGQECLVSSIKVPACLHPSLSVLHHPIVPLCEVMWCEMMPFLLLSLPLHLSVLAAPPLPLPQRKPPHLSLLFHFSVFETCLIATAVSRGGGGKGGGLFTSDLPRPRSVLTTSFCDSCYARLPTCFSACSLKHSGNSLAARSLMVLHVVENENQVVGKRC</sequence>
<evidence type="ECO:0000256" key="2">
    <source>
        <dbReference type="SAM" id="Phobius"/>
    </source>
</evidence>
<dbReference type="VEuPathDB" id="ToxoDB:TGDOM2_399680"/>
<reference evidence="3 4" key="1">
    <citation type="submission" date="2014-02" db="EMBL/GenBank/DDBJ databases">
        <authorList>
            <person name="Sibley D."/>
            <person name="Venepally P."/>
            <person name="Karamycheva S."/>
            <person name="Hadjithomas M."/>
            <person name="Khan A."/>
            <person name="Brunk B."/>
            <person name="Roos D."/>
            <person name="Caler E."/>
            <person name="Lorenzi H."/>
        </authorList>
    </citation>
    <scope>NUCLEOTIDE SEQUENCE [LARGE SCALE GENOMIC DNA]</scope>
    <source>
        <strain evidence="3 4">GAB2-2007-GAL-DOM2</strain>
    </source>
</reference>
<organism evidence="3 4">
    <name type="scientific">Toxoplasma gondii GAB2-2007-GAL-DOM2</name>
    <dbReference type="NCBI Taxonomy" id="1130820"/>
    <lineage>
        <taxon>Eukaryota</taxon>
        <taxon>Sar</taxon>
        <taxon>Alveolata</taxon>
        <taxon>Apicomplexa</taxon>
        <taxon>Conoidasida</taxon>
        <taxon>Coccidia</taxon>
        <taxon>Eucoccidiorida</taxon>
        <taxon>Eimeriorina</taxon>
        <taxon>Sarcocystidae</taxon>
        <taxon>Toxoplasma</taxon>
    </lineage>
</organism>
<feature type="transmembrane region" description="Helical" evidence="2">
    <location>
        <begin position="6"/>
        <end position="28"/>
    </location>
</feature>
<evidence type="ECO:0008006" key="5">
    <source>
        <dbReference type="Google" id="ProtNLM"/>
    </source>
</evidence>
<evidence type="ECO:0000256" key="1">
    <source>
        <dbReference type="SAM" id="MobiDB-lite"/>
    </source>
</evidence>
<keyword evidence="2" id="KW-1133">Transmembrane helix</keyword>
<proteinExistence type="predicted"/>
<feature type="compositionally biased region" description="Basic and acidic residues" evidence="1">
    <location>
        <begin position="122"/>
        <end position="221"/>
    </location>
</feature>
<protein>
    <recommendedName>
        <fullName evidence="5">Transmembrane protein</fullName>
    </recommendedName>
</protein>
<feature type="region of interest" description="Disordered" evidence="1">
    <location>
        <begin position="50"/>
        <end position="221"/>
    </location>
</feature>
<dbReference type="Proteomes" id="UP000028837">
    <property type="component" value="Unassembled WGS sequence"/>
</dbReference>
<accession>A0A086K3U2</accession>
<evidence type="ECO:0000313" key="4">
    <source>
        <dbReference type="Proteomes" id="UP000028837"/>
    </source>
</evidence>
<feature type="non-terminal residue" evidence="3">
    <location>
        <position position="1"/>
    </location>
</feature>
<dbReference type="AlphaFoldDB" id="A0A086K3U2"/>
<keyword evidence="2" id="KW-0812">Transmembrane</keyword>
<evidence type="ECO:0000313" key="3">
    <source>
        <dbReference type="EMBL" id="KFG39060.1"/>
    </source>
</evidence>
<dbReference type="OrthoDB" id="10438641at2759"/>
<comment type="caution">
    <text evidence="3">The sequence shown here is derived from an EMBL/GenBank/DDBJ whole genome shotgun (WGS) entry which is preliminary data.</text>
</comment>
<gene>
    <name evidence="3" type="ORF">TGDOM2_399680</name>
</gene>
<name>A0A086K3U2_TOXGO</name>
<dbReference type="EMBL" id="AHZU02000879">
    <property type="protein sequence ID" value="KFG39060.1"/>
    <property type="molecule type" value="Genomic_DNA"/>
</dbReference>
<feature type="compositionally biased region" description="Basic and acidic residues" evidence="1">
    <location>
        <begin position="85"/>
        <end position="105"/>
    </location>
</feature>
<keyword evidence="2" id="KW-0472">Membrane</keyword>